<dbReference type="Gene3D" id="3.40.50.720">
    <property type="entry name" value="NAD(P)-binding Rossmann-like Domain"/>
    <property type="match status" value="1"/>
</dbReference>
<evidence type="ECO:0000256" key="1">
    <source>
        <dbReference type="ARBA" id="ARBA00006484"/>
    </source>
</evidence>
<dbReference type="RefSeq" id="WP_041977153.1">
    <property type="nucleotide sequence ID" value="NZ_CBXV010000007.1"/>
</dbReference>
<reference evidence="5 6" key="2">
    <citation type="submission" date="2015-01" db="EMBL/GenBank/DDBJ databases">
        <title>Complete genome sequence of Pyrinomonas methylaliphatogenes type strain K22T.</title>
        <authorList>
            <person name="Lee K.C.Y."/>
            <person name="Power J.F."/>
            <person name="Dunfield P.F."/>
            <person name="Morgan X.C."/>
            <person name="Huttenhower C."/>
            <person name="Stott M.B."/>
        </authorList>
    </citation>
    <scope>NUCLEOTIDE SEQUENCE [LARGE SCALE GENOMIC DNA]</scope>
    <source>
        <strain evidence="5 6">K22</strain>
    </source>
</reference>
<keyword evidence="2" id="KW-0560">Oxidoreductase</keyword>
<dbReference type="Pfam" id="PF00106">
    <property type="entry name" value="adh_short"/>
    <property type="match status" value="1"/>
</dbReference>
<name>A0A0B6WYL6_9BACT</name>
<evidence type="ECO:0000256" key="3">
    <source>
        <dbReference type="RuleBase" id="RU000363"/>
    </source>
</evidence>
<dbReference type="STRING" id="454194.PYK22_02198"/>
<dbReference type="InterPro" id="IPR036291">
    <property type="entry name" value="NAD(P)-bd_dom_sf"/>
</dbReference>
<dbReference type="PANTHER" id="PTHR44196:SF3">
    <property type="entry name" value="SHORT CHAIN DEHYDROGENASE FAMILY PROTEIN"/>
    <property type="match status" value="1"/>
</dbReference>
<dbReference type="InterPro" id="IPR057326">
    <property type="entry name" value="KR_dom"/>
</dbReference>
<sequence>MGFDWTNKTALVTGASSGIGRALSVELARRGARLGLLARRADALQGALREIESGGGRATALVADVRDVGAVRRAVESLRQAFGPIDLLIANAGIGDETPATKFDLARAAEIVSINLIGAMNCVGAVLPEMVARGEGHLVAISSLAAYRGLPRSAAYSASKAGLSTFFESLRVDLQGTGVAVTVIHPGFIRTPMIAQRRAPVPYLLDLPEAIERIVAAIEKRKRSCAFPWQLAATVKLLALMPAPLYDLLMARTQKARRR</sequence>
<dbReference type="PRINTS" id="PR00080">
    <property type="entry name" value="SDRFAMILY"/>
</dbReference>
<gene>
    <name evidence="5" type="ORF">PYK22_02198</name>
</gene>
<organism evidence="5 6">
    <name type="scientific">Pyrinomonas methylaliphatogenes</name>
    <dbReference type="NCBI Taxonomy" id="454194"/>
    <lineage>
        <taxon>Bacteria</taxon>
        <taxon>Pseudomonadati</taxon>
        <taxon>Acidobacteriota</taxon>
        <taxon>Blastocatellia</taxon>
        <taxon>Blastocatellales</taxon>
        <taxon>Pyrinomonadaceae</taxon>
        <taxon>Pyrinomonas</taxon>
    </lineage>
</organism>
<keyword evidence="6" id="KW-1185">Reference proteome</keyword>
<dbReference type="GO" id="GO:0016491">
    <property type="term" value="F:oxidoreductase activity"/>
    <property type="evidence" value="ECO:0007669"/>
    <property type="project" value="UniProtKB-KW"/>
</dbReference>
<dbReference type="GO" id="GO:0016020">
    <property type="term" value="C:membrane"/>
    <property type="evidence" value="ECO:0007669"/>
    <property type="project" value="TreeGrafter"/>
</dbReference>
<evidence type="ECO:0000313" key="5">
    <source>
        <dbReference type="EMBL" id="CDM66186.1"/>
    </source>
</evidence>
<evidence type="ECO:0000256" key="2">
    <source>
        <dbReference type="ARBA" id="ARBA00023002"/>
    </source>
</evidence>
<dbReference type="PANTHER" id="PTHR44196">
    <property type="entry name" value="DEHYDROGENASE/REDUCTASE SDR FAMILY MEMBER 7B"/>
    <property type="match status" value="1"/>
</dbReference>
<evidence type="ECO:0000313" key="6">
    <source>
        <dbReference type="Proteomes" id="UP000031518"/>
    </source>
</evidence>
<dbReference type="PRINTS" id="PR00081">
    <property type="entry name" value="GDHRDH"/>
</dbReference>
<dbReference type="EMBL" id="CBXV010000007">
    <property type="protein sequence ID" value="CDM66186.1"/>
    <property type="molecule type" value="Genomic_DNA"/>
</dbReference>
<protein>
    <recommendedName>
        <fullName evidence="4">Ketoreductase domain-containing protein</fullName>
    </recommendedName>
</protein>
<dbReference type="AlphaFoldDB" id="A0A0B6WYL6"/>
<dbReference type="SUPFAM" id="SSF51735">
    <property type="entry name" value="NAD(P)-binding Rossmann-fold domains"/>
    <property type="match status" value="1"/>
</dbReference>
<evidence type="ECO:0000259" key="4">
    <source>
        <dbReference type="SMART" id="SM00822"/>
    </source>
</evidence>
<reference evidence="5 6" key="1">
    <citation type="submission" date="2013-12" db="EMBL/GenBank/DDBJ databases">
        <authorList>
            <person name="Stott M."/>
        </authorList>
    </citation>
    <scope>NUCLEOTIDE SEQUENCE [LARGE SCALE GENOMIC DNA]</scope>
    <source>
        <strain evidence="5 6">K22</strain>
    </source>
</reference>
<dbReference type="OrthoDB" id="9775296at2"/>
<comment type="similarity">
    <text evidence="1 3">Belongs to the short-chain dehydrogenases/reductases (SDR) family.</text>
</comment>
<accession>A0A0B6WYL6</accession>
<dbReference type="PROSITE" id="PS00061">
    <property type="entry name" value="ADH_SHORT"/>
    <property type="match status" value="1"/>
</dbReference>
<proteinExistence type="inferred from homology"/>
<dbReference type="InterPro" id="IPR002347">
    <property type="entry name" value="SDR_fam"/>
</dbReference>
<dbReference type="Proteomes" id="UP000031518">
    <property type="component" value="Unassembled WGS sequence"/>
</dbReference>
<feature type="domain" description="Ketoreductase" evidence="4">
    <location>
        <begin position="8"/>
        <end position="192"/>
    </location>
</feature>
<dbReference type="SMART" id="SM00822">
    <property type="entry name" value="PKS_KR"/>
    <property type="match status" value="1"/>
</dbReference>
<dbReference type="InterPro" id="IPR020904">
    <property type="entry name" value="Sc_DH/Rdtase_CS"/>
</dbReference>